<dbReference type="RefSeq" id="WP_184585186.1">
    <property type="nucleotide sequence ID" value="NZ_JACHJT010000002.1"/>
</dbReference>
<keyword evidence="1" id="KW-0238">DNA-binding</keyword>
<dbReference type="AlphaFoldDB" id="A0A7W7W5Q2"/>
<evidence type="ECO:0000313" key="2">
    <source>
        <dbReference type="Proteomes" id="UP000523007"/>
    </source>
</evidence>
<reference evidence="1 2" key="1">
    <citation type="submission" date="2020-08" db="EMBL/GenBank/DDBJ databases">
        <title>Sequencing the genomes of 1000 actinobacteria strains.</title>
        <authorList>
            <person name="Klenk H.-P."/>
        </authorList>
    </citation>
    <scope>NUCLEOTIDE SEQUENCE [LARGE SCALE GENOMIC DNA]</scope>
    <source>
        <strain evidence="1 2">DSM 102030</strain>
    </source>
</reference>
<organism evidence="1 2">
    <name type="scientific">Lipingzhangella halophila</name>
    <dbReference type="NCBI Taxonomy" id="1783352"/>
    <lineage>
        <taxon>Bacteria</taxon>
        <taxon>Bacillati</taxon>
        <taxon>Actinomycetota</taxon>
        <taxon>Actinomycetes</taxon>
        <taxon>Streptosporangiales</taxon>
        <taxon>Nocardiopsidaceae</taxon>
        <taxon>Lipingzhangella</taxon>
    </lineage>
</organism>
<dbReference type="GO" id="GO:0003677">
    <property type="term" value="F:DNA binding"/>
    <property type="evidence" value="ECO:0007669"/>
    <property type="project" value="UniProtKB-KW"/>
</dbReference>
<gene>
    <name evidence="1" type="ORF">F4561_006366</name>
</gene>
<comment type="caution">
    <text evidence="1">The sequence shown here is derived from an EMBL/GenBank/DDBJ whole genome shotgun (WGS) entry which is preliminary data.</text>
</comment>
<keyword evidence="2" id="KW-1185">Reference proteome</keyword>
<accession>A0A7W7W5Q2</accession>
<protein>
    <submittedName>
        <fullName evidence="1">Antitoxin (DNA-binding transcriptional repressor) of toxin-antitoxin stability system</fullName>
    </submittedName>
</protein>
<dbReference type="Proteomes" id="UP000523007">
    <property type="component" value="Unassembled WGS sequence"/>
</dbReference>
<dbReference type="EMBL" id="JACHJT010000002">
    <property type="protein sequence ID" value="MBB4935472.1"/>
    <property type="molecule type" value="Genomic_DNA"/>
</dbReference>
<evidence type="ECO:0000313" key="1">
    <source>
        <dbReference type="EMBL" id="MBB4935472.1"/>
    </source>
</evidence>
<sequence length="101" mass="10994">MSTHEISLEDAEPDLDALLANATQRGAPVFPTRRGHRVALIAPTAPRPTLDERVAELAEALSTTEAAERLRTAAAYVHETWRGAGTYRMGARETDIAKQGR</sequence>
<name>A0A7W7W5Q2_9ACTN</name>
<proteinExistence type="predicted"/>